<comment type="caution">
    <text evidence="2">The sequence shown here is derived from an EMBL/GenBank/DDBJ whole genome shotgun (WGS) entry which is preliminary data.</text>
</comment>
<keyword evidence="1" id="KW-0472">Membrane</keyword>
<keyword evidence="3" id="KW-1185">Reference proteome</keyword>
<dbReference type="AlphaFoldDB" id="A0A0Q9Z8Z0"/>
<gene>
    <name evidence="2" type="ORF">APR42_06955</name>
</gene>
<dbReference type="EMBL" id="LKTP01000023">
    <property type="protein sequence ID" value="KRG28505.1"/>
    <property type="molecule type" value="Genomic_DNA"/>
</dbReference>
<evidence type="ECO:0000313" key="2">
    <source>
        <dbReference type="EMBL" id="KRG28505.1"/>
    </source>
</evidence>
<feature type="transmembrane region" description="Helical" evidence="1">
    <location>
        <begin position="35"/>
        <end position="52"/>
    </location>
</feature>
<dbReference type="OrthoDB" id="1453816at2"/>
<name>A0A0Q9Z8Z0_9FLAO</name>
<proteinExistence type="predicted"/>
<dbReference type="Proteomes" id="UP000051643">
    <property type="component" value="Unassembled WGS sequence"/>
</dbReference>
<dbReference type="STRING" id="270918.APR42_06955"/>
<evidence type="ECO:0000313" key="3">
    <source>
        <dbReference type="Proteomes" id="UP000051643"/>
    </source>
</evidence>
<feature type="transmembrane region" description="Helical" evidence="1">
    <location>
        <begin position="7"/>
        <end position="29"/>
    </location>
</feature>
<organism evidence="2 3">
    <name type="scientific">Salegentibacter mishustinae</name>
    <dbReference type="NCBI Taxonomy" id="270918"/>
    <lineage>
        <taxon>Bacteria</taxon>
        <taxon>Pseudomonadati</taxon>
        <taxon>Bacteroidota</taxon>
        <taxon>Flavobacteriia</taxon>
        <taxon>Flavobacteriales</taxon>
        <taxon>Flavobacteriaceae</taxon>
        <taxon>Salegentibacter</taxon>
    </lineage>
</organism>
<sequence length="67" mass="7159">MIKILGIILTVGGAIALVMGILGIFGSIALMLSPWALAIIGFIFFISGISLIKRRKDTEDIQAEKKA</sequence>
<reference evidence="2" key="1">
    <citation type="submission" date="2015-10" db="EMBL/GenBank/DDBJ databases">
        <title>Draft genome sequence of Salegentibacter mishustinae KCTC 12263.</title>
        <authorList>
            <person name="Lin W."/>
            <person name="Zheng Q."/>
        </authorList>
    </citation>
    <scope>NUCLEOTIDE SEQUENCE [LARGE SCALE GENOMIC DNA]</scope>
    <source>
        <strain evidence="2">KCTC 12263</strain>
    </source>
</reference>
<accession>A0A0Q9Z8Z0</accession>
<evidence type="ECO:0000256" key="1">
    <source>
        <dbReference type="SAM" id="Phobius"/>
    </source>
</evidence>
<keyword evidence="1" id="KW-0812">Transmembrane</keyword>
<keyword evidence="1" id="KW-1133">Transmembrane helix</keyword>
<dbReference type="RefSeq" id="WP_057482176.1">
    <property type="nucleotide sequence ID" value="NZ_BMWR01000001.1"/>
</dbReference>
<protein>
    <submittedName>
        <fullName evidence="2">Uncharacterized protein</fullName>
    </submittedName>
</protein>